<gene>
    <name evidence="2" type="ORF">GCM10023353_07940</name>
</gene>
<comment type="caution">
    <text evidence="2">The sequence shown here is derived from an EMBL/GenBank/DDBJ whole genome shotgun (WGS) entry which is preliminary data.</text>
</comment>
<organism evidence="2 3">
    <name type="scientific">Tomitella cavernea</name>
    <dbReference type="NCBI Taxonomy" id="1387982"/>
    <lineage>
        <taxon>Bacteria</taxon>
        <taxon>Bacillati</taxon>
        <taxon>Actinomycetota</taxon>
        <taxon>Actinomycetes</taxon>
        <taxon>Mycobacteriales</taxon>
        <taxon>Tomitella</taxon>
    </lineage>
</organism>
<dbReference type="RefSeq" id="WP_200170996.1">
    <property type="nucleotide sequence ID" value="NZ_BAABKQ010000001.1"/>
</dbReference>
<protein>
    <submittedName>
        <fullName evidence="2">Uncharacterized protein</fullName>
    </submittedName>
</protein>
<evidence type="ECO:0000313" key="3">
    <source>
        <dbReference type="Proteomes" id="UP001500839"/>
    </source>
</evidence>
<feature type="region of interest" description="Disordered" evidence="1">
    <location>
        <begin position="1"/>
        <end position="38"/>
    </location>
</feature>
<sequence>MSETAATAGAHGTDAPATAPPAGVEFARAGDSRPTTDPMRSVLAAAAGAASDDLAARVERRRDWRTDYAPLMAELTSLSARDADTAWAIAEAGIAQARRRLVWESVEGAVPLDEVGDAEWSVPAPATGQVIGTATPDPVLRVPYRDGLLEGHALVAQLDRWVAAGAVEPSFAAAITRVVENPEWLALPGRTIAMMGAGGELSPLEPFARWGADILAVDLPAERVWDRIIRTAERGAGRVRFPVSADGAPGLDIVGEPAAATAWLGGHAGAGDAAGSRMVFGMYAYADRGAHVRISMATDLIIERLLAGHPSTALAYLQTPTDAFVVPPEVVAAGHGAWDRRDAKRYLQAPLRLAGRGALFEPSYRSVHTDGTGVADILVPQQGPSYAMAKRLQRWRGVTAERAGHTVSFNVAPASWTRSVTKNKVLASAYKGARHFGVEIFAADTTRVLMAALLAHDLHHDAGTRTHPERLFADQAAHGGLWRSGYEPKTVLGFAALLGMARL</sequence>
<name>A0ABP9CAJ9_9ACTN</name>
<evidence type="ECO:0000256" key="1">
    <source>
        <dbReference type="SAM" id="MobiDB-lite"/>
    </source>
</evidence>
<dbReference type="Proteomes" id="UP001500839">
    <property type="component" value="Unassembled WGS sequence"/>
</dbReference>
<keyword evidence="3" id="KW-1185">Reference proteome</keyword>
<evidence type="ECO:0000313" key="2">
    <source>
        <dbReference type="EMBL" id="GAA4807032.1"/>
    </source>
</evidence>
<reference evidence="3" key="1">
    <citation type="journal article" date="2019" name="Int. J. Syst. Evol. Microbiol.">
        <title>The Global Catalogue of Microorganisms (GCM) 10K type strain sequencing project: providing services to taxonomists for standard genome sequencing and annotation.</title>
        <authorList>
            <consortium name="The Broad Institute Genomics Platform"/>
            <consortium name="The Broad Institute Genome Sequencing Center for Infectious Disease"/>
            <person name="Wu L."/>
            <person name="Ma J."/>
        </authorList>
    </citation>
    <scope>NUCLEOTIDE SEQUENCE [LARGE SCALE GENOMIC DNA]</scope>
    <source>
        <strain evidence="3">JCM 18542</strain>
    </source>
</reference>
<dbReference type="EMBL" id="BAABKQ010000001">
    <property type="protein sequence ID" value="GAA4807032.1"/>
    <property type="molecule type" value="Genomic_DNA"/>
</dbReference>
<proteinExistence type="predicted"/>
<feature type="compositionally biased region" description="Low complexity" evidence="1">
    <location>
        <begin position="1"/>
        <end position="23"/>
    </location>
</feature>
<accession>A0ABP9CAJ9</accession>